<organism evidence="1">
    <name type="scientific">Pyricularia oryzae (strain Y34)</name>
    <name type="common">Rice blast fungus</name>
    <name type="synonym">Magnaporthe oryzae</name>
    <dbReference type="NCBI Taxonomy" id="1143189"/>
    <lineage>
        <taxon>Eukaryota</taxon>
        <taxon>Fungi</taxon>
        <taxon>Dikarya</taxon>
        <taxon>Ascomycota</taxon>
        <taxon>Pezizomycotina</taxon>
        <taxon>Sordariomycetes</taxon>
        <taxon>Sordariomycetidae</taxon>
        <taxon>Magnaporthales</taxon>
        <taxon>Pyriculariaceae</taxon>
        <taxon>Pyricularia</taxon>
    </lineage>
</organism>
<dbReference type="AlphaFoldDB" id="A0AA97NTT1"/>
<accession>A0AA97NTT1</accession>
<proteinExistence type="predicted"/>
<gene>
    <name evidence="1" type="ORF">OOU_Y34scaffold00666g125</name>
</gene>
<reference evidence="1" key="1">
    <citation type="journal article" date="2012" name="PLoS Genet.">
        <title>Comparative analysis of the genomes of two field isolates of the rice blast fungus Magnaporthe oryzae.</title>
        <authorList>
            <person name="Xue M."/>
            <person name="Yang J."/>
            <person name="Li Z."/>
            <person name="Hu S."/>
            <person name="Yao N."/>
            <person name="Dean R.A."/>
            <person name="Zhao W."/>
            <person name="Shen M."/>
            <person name="Zhang H."/>
            <person name="Li C."/>
            <person name="Liu L."/>
            <person name="Cao L."/>
            <person name="Xu X."/>
            <person name="Xing Y."/>
            <person name="Hsiang T."/>
            <person name="Zhang Z."/>
            <person name="Xu J.R."/>
            <person name="Peng Y.L."/>
        </authorList>
    </citation>
    <scope>NUCLEOTIDE SEQUENCE</scope>
    <source>
        <strain evidence="1">Y34</strain>
    </source>
</reference>
<protein>
    <submittedName>
        <fullName evidence="1">Uncharacterized protein</fullName>
    </submittedName>
</protein>
<name>A0AA97NTT1_PYRO3</name>
<dbReference type="Proteomes" id="UP000011086">
    <property type="component" value="Unassembled WGS sequence"/>
</dbReference>
<dbReference type="EMBL" id="JH793700">
    <property type="protein sequence ID" value="ELQ36264.1"/>
    <property type="molecule type" value="Genomic_DNA"/>
</dbReference>
<evidence type="ECO:0000313" key="1">
    <source>
        <dbReference type="EMBL" id="ELQ36264.1"/>
    </source>
</evidence>
<sequence>MSRYRPNPEISVSTSVIVAAAAAPTAAVENNSSDVYCTRTLKAEAEAAAAEFLYLYSLQGSDLATWGPRCQQGEWRIKWRDGSSCCPCTLILHADEHKLWGNMC</sequence>